<evidence type="ECO:0000313" key="2">
    <source>
        <dbReference type="Proteomes" id="UP000297617"/>
    </source>
</evidence>
<organism evidence="1 2">
    <name type="scientific">Leptospira bouyouniensis</name>
    <dbReference type="NCBI Taxonomy" id="2484911"/>
    <lineage>
        <taxon>Bacteria</taxon>
        <taxon>Pseudomonadati</taxon>
        <taxon>Spirochaetota</taxon>
        <taxon>Spirochaetia</taxon>
        <taxon>Leptospirales</taxon>
        <taxon>Leptospiraceae</taxon>
        <taxon>Leptospira</taxon>
    </lineage>
</organism>
<dbReference type="Proteomes" id="UP000297617">
    <property type="component" value="Unassembled WGS sequence"/>
</dbReference>
<gene>
    <name evidence="1" type="ORF">EHQ10_05730</name>
</gene>
<dbReference type="RefSeq" id="WP_135753504.1">
    <property type="nucleotide sequence ID" value="NZ_RQFD01000003.1"/>
</dbReference>
<evidence type="ECO:0000313" key="1">
    <source>
        <dbReference type="EMBL" id="TGK53241.1"/>
    </source>
</evidence>
<accession>A0ABY2LCL2</accession>
<reference evidence="2" key="1">
    <citation type="journal article" date="2019" name="PLoS Negl. Trop. Dis.">
        <title>Revisiting the worldwide diversity of Leptospira species in the environment.</title>
        <authorList>
            <person name="Vincent A.T."/>
            <person name="Schiettekatte O."/>
            <person name="Bourhy P."/>
            <person name="Veyrier F.J."/>
            <person name="Picardeau M."/>
        </authorList>
    </citation>
    <scope>NUCLEOTIDE SEQUENCE [LARGE SCALE GENOMIC DNA]</scope>
    <source>
        <strain evidence="2">201800295</strain>
    </source>
</reference>
<keyword evidence="2" id="KW-1185">Reference proteome</keyword>
<name>A0ABY2LCL2_9LEPT</name>
<sequence>MSDENFGSWVRKQVIRDLFYTDFIRELIQNDELKDSMKSYNDFHNFYREQEENTKQIESLNEALSHFVKFKEDEAFIDKAEFQEIYRTALNARQVVRFLLAKVNNTLTIKNPDDVNIYDSLDSISRELESLVSLIGDVSFDHIKNFGESDLHQMRSKFDSQNLPGGNVEFELLEIVRDEFRKEKHRNRKHESRKA</sequence>
<proteinExistence type="predicted"/>
<protein>
    <submittedName>
        <fullName evidence="1">Uncharacterized protein</fullName>
    </submittedName>
</protein>
<dbReference type="EMBL" id="RQFD01000003">
    <property type="protein sequence ID" value="TGK53241.1"/>
    <property type="molecule type" value="Genomic_DNA"/>
</dbReference>
<comment type="caution">
    <text evidence="1">The sequence shown here is derived from an EMBL/GenBank/DDBJ whole genome shotgun (WGS) entry which is preliminary data.</text>
</comment>